<sequence length="138" mass="15448">MTTTIIASFPFLNLVLHSGGPHNVLETEWLGFAGSTAFRAALVEALRFARLHHVTGWVADDRRLGAVRPKDLEWTHTEVLVPLGELGVERFAHLESEEVMNRITIDGMYQRSVPGLPYEFRHFTSLPAARAWAVGLVE</sequence>
<name>A0ABP8QNW8_9BACT</name>
<comment type="caution">
    <text evidence="1">The sequence shown here is derived from an EMBL/GenBank/DDBJ whole genome shotgun (WGS) entry which is preliminary data.</text>
</comment>
<gene>
    <name evidence="1" type="ORF">GCM10023172_35290</name>
</gene>
<protein>
    <recommendedName>
        <fullName evidence="3">STAS/SEC14 domain-containing protein</fullName>
    </recommendedName>
</protein>
<dbReference type="EMBL" id="BAABGQ010000008">
    <property type="protein sequence ID" value="GAA4506247.1"/>
    <property type="molecule type" value="Genomic_DNA"/>
</dbReference>
<evidence type="ECO:0008006" key="3">
    <source>
        <dbReference type="Google" id="ProtNLM"/>
    </source>
</evidence>
<organism evidence="1 2">
    <name type="scientific">Hymenobacter ginsengisoli</name>
    <dbReference type="NCBI Taxonomy" id="1051626"/>
    <lineage>
        <taxon>Bacteria</taxon>
        <taxon>Pseudomonadati</taxon>
        <taxon>Bacteroidota</taxon>
        <taxon>Cytophagia</taxon>
        <taxon>Cytophagales</taxon>
        <taxon>Hymenobacteraceae</taxon>
        <taxon>Hymenobacter</taxon>
    </lineage>
</organism>
<dbReference type="RefSeq" id="WP_208132938.1">
    <property type="nucleotide sequence ID" value="NZ_BAABGQ010000008.1"/>
</dbReference>
<evidence type="ECO:0000313" key="1">
    <source>
        <dbReference type="EMBL" id="GAA4506247.1"/>
    </source>
</evidence>
<reference evidence="2" key="1">
    <citation type="journal article" date="2019" name="Int. J. Syst. Evol. Microbiol.">
        <title>The Global Catalogue of Microorganisms (GCM) 10K type strain sequencing project: providing services to taxonomists for standard genome sequencing and annotation.</title>
        <authorList>
            <consortium name="The Broad Institute Genomics Platform"/>
            <consortium name="The Broad Institute Genome Sequencing Center for Infectious Disease"/>
            <person name="Wu L."/>
            <person name="Ma J."/>
        </authorList>
    </citation>
    <scope>NUCLEOTIDE SEQUENCE [LARGE SCALE GENOMIC DNA]</scope>
    <source>
        <strain evidence="2">JCM 17841</strain>
    </source>
</reference>
<dbReference type="Proteomes" id="UP001501243">
    <property type="component" value="Unassembled WGS sequence"/>
</dbReference>
<evidence type="ECO:0000313" key="2">
    <source>
        <dbReference type="Proteomes" id="UP001501243"/>
    </source>
</evidence>
<accession>A0ABP8QNW8</accession>
<proteinExistence type="predicted"/>
<keyword evidence="2" id="KW-1185">Reference proteome</keyword>